<organism evidence="1 2">
    <name type="scientific">Aureliella helgolandensis</name>
    <dbReference type="NCBI Taxonomy" id="2527968"/>
    <lineage>
        <taxon>Bacteria</taxon>
        <taxon>Pseudomonadati</taxon>
        <taxon>Planctomycetota</taxon>
        <taxon>Planctomycetia</taxon>
        <taxon>Pirellulales</taxon>
        <taxon>Pirellulaceae</taxon>
        <taxon>Aureliella</taxon>
    </lineage>
</organism>
<dbReference type="EMBL" id="CP036298">
    <property type="protein sequence ID" value="QDV22693.1"/>
    <property type="molecule type" value="Genomic_DNA"/>
</dbReference>
<dbReference type="KEGG" id="ahel:Q31a_09790"/>
<evidence type="ECO:0000313" key="1">
    <source>
        <dbReference type="EMBL" id="QDV22693.1"/>
    </source>
</evidence>
<sequence length="84" mass="9059">MCNLNPGESRRREGVSLRPTLGVLKFGVLKLAIDCIVDAFTGATTVGSDSRKNCSAGRGRCFVTQPVRVIPTGASTRFVNVRLY</sequence>
<dbReference type="AlphaFoldDB" id="A0A518G258"/>
<accession>A0A518G258</accession>
<proteinExistence type="predicted"/>
<dbReference type="Proteomes" id="UP000318017">
    <property type="component" value="Chromosome"/>
</dbReference>
<protein>
    <submittedName>
        <fullName evidence="1">Uncharacterized protein</fullName>
    </submittedName>
</protein>
<gene>
    <name evidence="1" type="ORF">Q31a_09790</name>
</gene>
<reference evidence="1 2" key="1">
    <citation type="submission" date="2019-02" db="EMBL/GenBank/DDBJ databases">
        <title>Deep-cultivation of Planctomycetes and their phenomic and genomic characterization uncovers novel biology.</title>
        <authorList>
            <person name="Wiegand S."/>
            <person name="Jogler M."/>
            <person name="Boedeker C."/>
            <person name="Pinto D."/>
            <person name="Vollmers J."/>
            <person name="Rivas-Marin E."/>
            <person name="Kohn T."/>
            <person name="Peeters S.H."/>
            <person name="Heuer A."/>
            <person name="Rast P."/>
            <person name="Oberbeckmann S."/>
            <person name="Bunk B."/>
            <person name="Jeske O."/>
            <person name="Meyerdierks A."/>
            <person name="Storesund J.E."/>
            <person name="Kallscheuer N."/>
            <person name="Luecker S."/>
            <person name="Lage O.M."/>
            <person name="Pohl T."/>
            <person name="Merkel B.J."/>
            <person name="Hornburger P."/>
            <person name="Mueller R.-W."/>
            <person name="Bruemmer F."/>
            <person name="Labrenz M."/>
            <person name="Spormann A.M."/>
            <person name="Op den Camp H."/>
            <person name="Overmann J."/>
            <person name="Amann R."/>
            <person name="Jetten M.S.M."/>
            <person name="Mascher T."/>
            <person name="Medema M.H."/>
            <person name="Devos D.P."/>
            <person name="Kaster A.-K."/>
            <person name="Ovreas L."/>
            <person name="Rohde M."/>
            <person name="Galperin M.Y."/>
            <person name="Jogler C."/>
        </authorList>
    </citation>
    <scope>NUCLEOTIDE SEQUENCE [LARGE SCALE GENOMIC DNA]</scope>
    <source>
        <strain evidence="1 2">Q31a</strain>
    </source>
</reference>
<keyword evidence="2" id="KW-1185">Reference proteome</keyword>
<evidence type="ECO:0000313" key="2">
    <source>
        <dbReference type="Proteomes" id="UP000318017"/>
    </source>
</evidence>
<name>A0A518G258_9BACT</name>